<dbReference type="GO" id="GO:0071555">
    <property type="term" value="P:cell wall organization"/>
    <property type="evidence" value="ECO:0007669"/>
    <property type="project" value="UniProtKB-KW"/>
</dbReference>
<dbReference type="InterPro" id="IPR050515">
    <property type="entry name" value="Beta-lactam/transpept"/>
</dbReference>
<dbReference type="PANTHER" id="PTHR30627">
    <property type="entry name" value="PEPTIDOGLYCAN D,D-TRANSPEPTIDASE"/>
    <property type="match status" value="1"/>
</dbReference>
<dbReference type="Proteomes" id="UP000824193">
    <property type="component" value="Unassembled WGS sequence"/>
</dbReference>
<comment type="caution">
    <text evidence="15">The sequence shown here is derived from an EMBL/GenBank/DDBJ whole genome shotgun (WGS) entry which is preliminary data.</text>
</comment>
<feature type="coiled-coil region" evidence="11">
    <location>
        <begin position="322"/>
        <end position="349"/>
    </location>
</feature>
<evidence type="ECO:0000259" key="14">
    <source>
        <dbReference type="Pfam" id="PF03717"/>
    </source>
</evidence>
<keyword evidence="5 12" id="KW-0812">Transmembrane</keyword>
<keyword evidence="9 12" id="KW-0472">Membrane</keyword>
<proteinExistence type="inferred from homology"/>
<sequence>MDRKSLARRLGALIVAAVVVMGIFILRLVQFQLVQGEELLEKAQQVSNYLFSIPAARGEIVDEYGRAMASNVSGYNLVINKLMLTGDLNKTLVELVEILQAGGDEWNDTMPISAPENGHYEFTADEDDSRAQSRLADLKNNLVKQPYATADQVMAAVVERYDLQDYDPEWQRILGGIRYQMELEEFSDNNNFTLAEDVSSRTVATVKERGLTSEGADITETSYRVYADGTLAPHLLGYVGPIYAEDWKVTDEDGNVSYPLKEKGYAMNDTIGQAGLEQVGEDKLRGEDGLKQVTRDKNGVIISTEVIQDPEPGLTMVTTTNADLQKKVYEALENQILNLQATAKQYKGQEACAGAVVVIDVKTGGVLACVNYPSYDLNLRSTNAAQYASDPNTPLVDRALRGLYSPGSTFKPVVALEGLLSGLITPTDTPIRCGGAQSSYNYYVTSGGPRCEGIGHVGGASLNLYDALGYSCNTYFYDLGRREGAENFNEMARTLGLATETGVELSEYTGRTTDPDDDNFTLGLELMAAIGQGNTAVTPVQLATYAATIANDGTRYRTHFISSYRDSNTGEVVESFEPEVVAQVEDNVGAFDAVEEGMIRAAKNSSALRDYPMTIAVKTGSPQRAEYYDREKGLTYLNSAVIAYGPVEDPQIAIGAIIEYGGGGSNLLPVVRDIFNAYFIEKTGDLQSAEAGQLLP</sequence>
<dbReference type="Gene3D" id="3.90.1310.10">
    <property type="entry name" value="Penicillin-binding protein 2a (Domain 2)"/>
    <property type="match status" value="1"/>
</dbReference>
<evidence type="ECO:0000259" key="13">
    <source>
        <dbReference type="Pfam" id="PF00905"/>
    </source>
</evidence>
<evidence type="ECO:0000256" key="2">
    <source>
        <dbReference type="ARBA" id="ARBA00004236"/>
    </source>
</evidence>
<dbReference type="AlphaFoldDB" id="A0A9D1V2M7"/>
<evidence type="ECO:0000256" key="4">
    <source>
        <dbReference type="ARBA" id="ARBA00022475"/>
    </source>
</evidence>
<keyword evidence="7" id="KW-0573">Peptidoglycan synthesis</keyword>
<dbReference type="GO" id="GO:0008658">
    <property type="term" value="F:penicillin binding"/>
    <property type="evidence" value="ECO:0007669"/>
    <property type="project" value="InterPro"/>
</dbReference>
<feature type="transmembrane region" description="Helical" evidence="12">
    <location>
        <begin position="12"/>
        <end position="29"/>
    </location>
</feature>
<feature type="domain" description="Penicillin-binding protein dimerisation" evidence="14">
    <location>
        <begin position="53"/>
        <end position="304"/>
    </location>
</feature>
<evidence type="ECO:0000256" key="8">
    <source>
        <dbReference type="ARBA" id="ARBA00022989"/>
    </source>
</evidence>
<dbReference type="Pfam" id="PF00905">
    <property type="entry name" value="Transpeptidase"/>
    <property type="match status" value="1"/>
</dbReference>
<keyword evidence="6" id="KW-0133">Cell shape</keyword>
<dbReference type="InterPro" id="IPR005311">
    <property type="entry name" value="PBP_dimer"/>
</dbReference>
<evidence type="ECO:0000256" key="6">
    <source>
        <dbReference type="ARBA" id="ARBA00022960"/>
    </source>
</evidence>
<dbReference type="GO" id="GO:0005886">
    <property type="term" value="C:plasma membrane"/>
    <property type="evidence" value="ECO:0007669"/>
    <property type="project" value="UniProtKB-SubCell"/>
</dbReference>
<evidence type="ECO:0000256" key="1">
    <source>
        <dbReference type="ARBA" id="ARBA00004167"/>
    </source>
</evidence>
<dbReference type="SUPFAM" id="SSF56601">
    <property type="entry name" value="beta-lactamase/transpeptidase-like"/>
    <property type="match status" value="1"/>
</dbReference>
<dbReference type="Gene3D" id="1.10.10.1230">
    <property type="entry name" value="Penicillin-binding protein, N-terminal non-catalytic domain, head sub-domain"/>
    <property type="match status" value="1"/>
</dbReference>
<accession>A0A9D1V2M7</accession>
<evidence type="ECO:0000256" key="12">
    <source>
        <dbReference type="SAM" id="Phobius"/>
    </source>
</evidence>
<dbReference type="Pfam" id="PF03717">
    <property type="entry name" value="PBP_dimer"/>
    <property type="match status" value="1"/>
</dbReference>
<dbReference type="GO" id="GO:0009252">
    <property type="term" value="P:peptidoglycan biosynthetic process"/>
    <property type="evidence" value="ECO:0007669"/>
    <property type="project" value="UniProtKB-KW"/>
</dbReference>
<keyword evidence="8 12" id="KW-1133">Transmembrane helix</keyword>
<dbReference type="InterPro" id="IPR012338">
    <property type="entry name" value="Beta-lactam/transpept-like"/>
</dbReference>
<keyword evidence="10" id="KW-0961">Cell wall biogenesis/degradation</keyword>
<protein>
    <submittedName>
        <fullName evidence="15">Peptidase</fullName>
    </submittedName>
</protein>
<dbReference type="EMBL" id="DXFW01000007">
    <property type="protein sequence ID" value="HIX04963.1"/>
    <property type="molecule type" value="Genomic_DNA"/>
</dbReference>
<reference evidence="15" key="2">
    <citation type="submission" date="2021-04" db="EMBL/GenBank/DDBJ databases">
        <authorList>
            <person name="Gilroy R."/>
        </authorList>
    </citation>
    <scope>NUCLEOTIDE SEQUENCE</scope>
    <source>
        <strain evidence="15">2239</strain>
    </source>
</reference>
<comment type="similarity">
    <text evidence="3">Belongs to the transpeptidase family.</text>
</comment>
<dbReference type="GO" id="GO:0071972">
    <property type="term" value="F:peptidoglycan L,D-transpeptidase activity"/>
    <property type="evidence" value="ECO:0007669"/>
    <property type="project" value="TreeGrafter"/>
</dbReference>
<evidence type="ECO:0000256" key="5">
    <source>
        <dbReference type="ARBA" id="ARBA00022692"/>
    </source>
</evidence>
<organism evidence="15 16">
    <name type="scientific">Candidatus Allofournierella pullicola</name>
    <dbReference type="NCBI Taxonomy" id="2838596"/>
    <lineage>
        <taxon>Bacteria</taxon>
        <taxon>Bacillati</taxon>
        <taxon>Bacillota</taxon>
        <taxon>Clostridia</taxon>
        <taxon>Eubacteriales</taxon>
        <taxon>Oscillospiraceae</taxon>
        <taxon>Allofournierella</taxon>
    </lineage>
</organism>
<dbReference type="PANTHER" id="PTHR30627:SF2">
    <property type="entry name" value="PEPTIDOGLYCAN D,D-TRANSPEPTIDASE MRDA"/>
    <property type="match status" value="1"/>
</dbReference>
<keyword evidence="11" id="KW-0175">Coiled coil</keyword>
<dbReference type="InterPro" id="IPR036138">
    <property type="entry name" value="PBP_dimer_sf"/>
</dbReference>
<evidence type="ECO:0000256" key="11">
    <source>
        <dbReference type="SAM" id="Coils"/>
    </source>
</evidence>
<dbReference type="GO" id="GO:0008360">
    <property type="term" value="P:regulation of cell shape"/>
    <property type="evidence" value="ECO:0007669"/>
    <property type="project" value="UniProtKB-KW"/>
</dbReference>
<dbReference type="InterPro" id="IPR001460">
    <property type="entry name" value="PCN-bd_Tpept"/>
</dbReference>
<reference evidence="15" key="1">
    <citation type="journal article" date="2021" name="PeerJ">
        <title>Extensive microbial diversity within the chicken gut microbiome revealed by metagenomics and culture.</title>
        <authorList>
            <person name="Gilroy R."/>
            <person name="Ravi A."/>
            <person name="Getino M."/>
            <person name="Pursley I."/>
            <person name="Horton D.L."/>
            <person name="Alikhan N.F."/>
            <person name="Baker D."/>
            <person name="Gharbi K."/>
            <person name="Hall N."/>
            <person name="Watson M."/>
            <person name="Adriaenssens E.M."/>
            <person name="Foster-Nyarko E."/>
            <person name="Jarju S."/>
            <person name="Secka A."/>
            <person name="Antonio M."/>
            <person name="Oren A."/>
            <person name="Chaudhuri R.R."/>
            <person name="La Ragione R."/>
            <person name="Hildebrand F."/>
            <person name="Pallen M.J."/>
        </authorList>
    </citation>
    <scope>NUCLEOTIDE SEQUENCE</scope>
    <source>
        <strain evidence="15">2239</strain>
    </source>
</reference>
<keyword evidence="4" id="KW-1003">Cell membrane</keyword>
<evidence type="ECO:0000256" key="3">
    <source>
        <dbReference type="ARBA" id="ARBA00007171"/>
    </source>
</evidence>
<evidence type="ECO:0000256" key="9">
    <source>
        <dbReference type="ARBA" id="ARBA00023136"/>
    </source>
</evidence>
<comment type="subcellular location">
    <subcellularLocation>
        <location evidence="2">Cell membrane</location>
    </subcellularLocation>
    <subcellularLocation>
        <location evidence="1">Membrane</location>
        <topology evidence="1">Single-pass membrane protein</topology>
    </subcellularLocation>
</comment>
<evidence type="ECO:0000256" key="7">
    <source>
        <dbReference type="ARBA" id="ARBA00022984"/>
    </source>
</evidence>
<feature type="domain" description="Penicillin-binding protein transpeptidase" evidence="13">
    <location>
        <begin position="354"/>
        <end position="675"/>
    </location>
</feature>
<dbReference type="SUPFAM" id="SSF56519">
    <property type="entry name" value="Penicillin binding protein dimerisation domain"/>
    <property type="match status" value="1"/>
</dbReference>
<evidence type="ECO:0000256" key="10">
    <source>
        <dbReference type="ARBA" id="ARBA00023316"/>
    </source>
</evidence>
<evidence type="ECO:0000313" key="16">
    <source>
        <dbReference type="Proteomes" id="UP000824193"/>
    </source>
</evidence>
<gene>
    <name evidence="15" type="ORF">H9865_02455</name>
</gene>
<name>A0A9D1V2M7_9FIRM</name>
<evidence type="ECO:0000313" key="15">
    <source>
        <dbReference type="EMBL" id="HIX04963.1"/>
    </source>
</evidence>
<dbReference type="Gene3D" id="3.40.710.10">
    <property type="entry name" value="DD-peptidase/beta-lactamase superfamily"/>
    <property type="match status" value="1"/>
</dbReference>